<evidence type="ECO:0000313" key="5">
    <source>
        <dbReference type="Proteomes" id="UP001251870"/>
    </source>
</evidence>
<feature type="compositionally biased region" description="Low complexity" evidence="1">
    <location>
        <begin position="37"/>
        <end position="71"/>
    </location>
</feature>
<keyword evidence="2" id="KW-1133">Transmembrane helix</keyword>
<dbReference type="RefSeq" id="WP_310547229.1">
    <property type="nucleotide sequence ID" value="NZ_JAVKGR010000001.1"/>
</dbReference>
<dbReference type="Proteomes" id="UP001251870">
    <property type="component" value="Unassembled WGS sequence"/>
</dbReference>
<evidence type="ECO:0000256" key="2">
    <source>
        <dbReference type="SAM" id="Phobius"/>
    </source>
</evidence>
<keyword evidence="2" id="KW-0812">Transmembrane</keyword>
<sequence>MTTPPAGWYHDPQVPGQLRWWDGSTWTAHTTAVPEQGSSPERPAESSSGSSSGSSSEQSAEQAAAQSPAAGYYSTDSSGSYAGESSGMYSSAPSGAYSPSPSGEDSSREGGLSAGLIIGIIAILGVLIVGALIAFFLLLGSDDDEDGDDGDSSPTEEATEDATEDSTDESTDEPTEDATEDTTESPDTDENEETLEPEGSVSLNLDYSERATVTLPVDEAGLYHIQTSSSSGNDPMLELRDPDGREIDSVDDGGVDSSNTRDAGIVAFLEPGDHEVIVSGYAGGRIDVDVLSDPIAADESELDSGDFDVSFSDDEHWVGTVDLSEGETLSVDVRGADSGEDGYLSVYLPDGSSEQNDDRGSAGPDTDNSFDPYLEAEASESGTAIIVVTGYRDRAFEGTVTVDVEG</sequence>
<protein>
    <submittedName>
        <fullName evidence="4">DUF2510 domain-containing protein</fullName>
    </submittedName>
</protein>
<feature type="region of interest" description="Disordered" evidence="1">
    <location>
        <begin position="1"/>
        <end position="110"/>
    </location>
</feature>
<evidence type="ECO:0000259" key="3">
    <source>
        <dbReference type="Pfam" id="PF10708"/>
    </source>
</evidence>
<feature type="compositionally biased region" description="Low complexity" evidence="1">
    <location>
        <begin position="85"/>
        <end position="103"/>
    </location>
</feature>
<organism evidence="4 5">
    <name type="scientific">Nesterenkonia aerolata</name>
    <dbReference type="NCBI Taxonomy" id="3074079"/>
    <lineage>
        <taxon>Bacteria</taxon>
        <taxon>Bacillati</taxon>
        <taxon>Actinomycetota</taxon>
        <taxon>Actinomycetes</taxon>
        <taxon>Micrococcales</taxon>
        <taxon>Micrococcaceae</taxon>
        <taxon>Nesterenkonia</taxon>
    </lineage>
</organism>
<feature type="region of interest" description="Disordered" evidence="1">
    <location>
        <begin position="144"/>
        <end position="207"/>
    </location>
</feature>
<accession>A0ABU2DP88</accession>
<feature type="transmembrane region" description="Helical" evidence="2">
    <location>
        <begin position="116"/>
        <end position="139"/>
    </location>
</feature>
<dbReference type="Gene3D" id="2.60.120.380">
    <property type="match status" value="2"/>
</dbReference>
<feature type="region of interest" description="Disordered" evidence="1">
    <location>
        <begin position="224"/>
        <end position="260"/>
    </location>
</feature>
<proteinExistence type="predicted"/>
<feature type="compositionally biased region" description="Basic and acidic residues" evidence="1">
    <location>
        <begin position="237"/>
        <end position="248"/>
    </location>
</feature>
<dbReference type="EMBL" id="JAVKGR010000001">
    <property type="protein sequence ID" value="MDR8018246.1"/>
    <property type="molecule type" value="Genomic_DNA"/>
</dbReference>
<dbReference type="InterPro" id="IPR018929">
    <property type="entry name" value="DUF2510"/>
</dbReference>
<evidence type="ECO:0000256" key="1">
    <source>
        <dbReference type="SAM" id="MobiDB-lite"/>
    </source>
</evidence>
<name>A0ABU2DP88_9MICC</name>
<keyword evidence="2" id="KW-0472">Membrane</keyword>
<dbReference type="Pfam" id="PF10708">
    <property type="entry name" value="DUF2510"/>
    <property type="match status" value="1"/>
</dbReference>
<reference evidence="4 5" key="1">
    <citation type="submission" date="2023-09" db="EMBL/GenBank/DDBJ databases">
        <title>Description of three actinobacteria isolated from air of manufacturing shop in a pharmaceutical factory.</title>
        <authorList>
            <person name="Zhang D.-F."/>
        </authorList>
    </citation>
    <scope>NUCLEOTIDE SEQUENCE [LARGE SCALE GENOMIC DNA]</scope>
    <source>
        <strain evidence="4 5">LY-0111</strain>
    </source>
</reference>
<comment type="caution">
    <text evidence="4">The sequence shown here is derived from an EMBL/GenBank/DDBJ whole genome shotgun (WGS) entry which is preliminary data.</text>
</comment>
<keyword evidence="5" id="KW-1185">Reference proteome</keyword>
<feature type="compositionally biased region" description="Acidic residues" evidence="1">
    <location>
        <begin position="157"/>
        <end position="196"/>
    </location>
</feature>
<evidence type="ECO:0000313" key="4">
    <source>
        <dbReference type="EMBL" id="MDR8018246.1"/>
    </source>
</evidence>
<feature type="region of interest" description="Disordered" evidence="1">
    <location>
        <begin position="329"/>
        <end position="377"/>
    </location>
</feature>
<gene>
    <name evidence="4" type="ORF">RIL96_01515</name>
</gene>
<feature type="domain" description="DUF2510" evidence="3">
    <location>
        <begin position="6"/>
        <end position="36"/>
    </location>
</feature>